<sequence>MDKSRILPKITFLSIVVISMLHTEALGQDTRQPQCEQGSCYPATGDLLIGREQNLTATSTCGLEQRSRYCVVSYLEKDTSCFTCDSRQPYNSLTSYESHRIENIVSSFKRDRFRWWQAENGIEQVSIQLDLEAEFHFTHMIMTFKTFRPKAMFIERSFDFGKTWKVYRYFAESCQKSFPQITKRVLNDLSDVICDESYSAETPSTLGEVIFRILPPFMPIADPYSEEVQDLLKLTNLRINFTELHTLGDTLLDSRPEIKEKYYYALYDVTVRGSCSCYGHASRCLPVEGYVRDEVTSRNMVHGRCECTHNTKGLNCEVCEDFYQDHPWRPARSNQPNICRRCNCNEHATKCHFDPARFQASGEVSGGVCDDCQHNTMGINCEECLDFYFQDPFRDIRDPEICQPCDCDPLGSLRNGMCEKITDEMAATVAGRCQCKPFVEGPRCDTCKPNYWNLQKDNPLGCEACTCNPDGTVPDVGCDMETGLCRCKRNVQNENCDSCYPGFYGLSADNQDGCQPCDCDLGGSYGSNCEQTSGQCECRPHIGGKHCRKVDPGYFFAHLDYYLFEAEFGRGSGNARVYVRAPYPGRTSYWTGPGYMTVTEGDSIEISVSGLPFNTFYDIIIRYDPRMPDVFEDVRVSVIRPSEVNQNSFCGDFQPMNDLKKTEMKPAERWVLVEPPSCLERDTTYTIRIDFNSYKQGSSTRDASLYIDSIVIVPNADYIPIYQGMGLPGFKKNEFQYRGCESAQYSSIQNELSEVCKQHIFSISSVLHDGALDCDCDRTGSTSVECDPSGGQCPCKANVVGRRCDQCAPGTFGFGPNGCQ</sequence>
<dbReference type="PROSITE" id="PS01248">
    <property type="entry name" value="EGF_LAM_1"/>
    <property type="match status" value="1"/>
</dbReference>
<evidence type="ECO:0000259" key="14">
    <source>
        <dbReference type="PROSITE" id="PS50027"/>
    </source>
</evidence>
<feature type="disulfide bond" evidence="12">
    <location>
        <begin position="435"/>
        <end position="444"/>
    </location>
</feature>
<accession>A0AAV4AGG4</accession>
<keyword evidence="9 12" id="KW-1015">Disulfide bond</keyword>
<comment type="caution">
    <text evidence="17">The sequence shown here is derived from an EMBL/GenBank/DDBJ whole genome shotgun (WGS) entry which is preliminary data.</text>
</comment>
<keyword evidence="5" id="KW-0677">Repeat</keyword>
<dbReference type="InterPro" id="IPR008211">
    <property type="entry name" value="Laminin_N"/>
</dbReference>
<dbReference type="FunFam" id="2.170.300.10:FF:000001">
    <property type="entry name" value="Laminin subunit beta-1"/>
    <property type="match status" value="1"/>
</dbReference>
<evidence type="ECO:0000259" key="16">
    <source>
        <dbReference type="PROSITE" id="PS51117"/>
    </source>
</evidence>
<dbReference type="Gene3D" id="2.60.120.260">
    <property type="entry name" value="Galactose-binding domain-like"/>
    <property type="match status" value="1"/>
</dbReference>
<dbReference type="PANTHER" id="PTHR10574:SF375">
    <property type="entry name" value="LAMININ SUBUNIT BETA-1"/>
    <property type="match status" value="1"/>
</dbReference>
<keyword evidence="11 12" id="KW-0424">Laminin EGF-like domain</keyword>
<dbReference type="Pfam" id="PF00055">
    <property type="entry name" value="Laminin_N"/>
    <property type="match status" value="1"/>
</dbReference>
<keyword evidence="6" id="KW-0084">Basement membrane</keyword>
<comment type="subcellular location">
    <subcellularLocation>
        <location evidence="1">Secreted</location>
        <location evidence="1">Extracellular space</location>
        <location evidence="1">Extracellular matrix</location>
        <location evidence="1">Basement membrane</location>
    </subcellularLocation>
</comment>
<dbReference type="GO" id="GO:0009888">
    <property type="term" value="P:tissue development"/>
    <property type="evidence" value="ECO:0007669"/>
    <property type="project" value="TreeGrafter"/>
</dbReference>
<feature type="domain" description="Laminin N-terminal" evidence="16">
    <location>
        <begin position="36"/>
        <end position="274"/>
    </location>
</feature>
<dbReference type="EMBL" id="BLXT01003772">
    <property type="protein sequence ID" value="GFO06368.1"/>
    <property type="molecule type" value="Genomic_DNA"/>
</dbReference>
<evidence type="ECO:0000256" key="5">
    <source>
        <dbReference type="ARBA" id="ARBA00022737"/>
    </source>
</evidence>
<dbReference type="PROSITE" id="PS50027">
    <property type="entry name" value="EGF_LAM_2"/>
    <property type="match status" value="3"/>
</dbReference>
<evidence type="ECO:0000256" key="3">
    <source>
        <dbReference type="ARBA" id="ARBA00022530"/>
    </source>
</evidence>
<dbReference type="InterPro" id="IPR002049">
    <property type="entry name" value="LE_dom"/>
</dbReference>
<dbReference type="SMART" id="SM00136">
    <property type="entry name" value="LamNT"/>
    <property type="match status" value="1"/>
</dbReference>
<dbReference type="SMART" id="SM00180">
    <property type="entry name" value="EGF_Lam"/>
    <property type="match status" value="6"/>
</dbReference>
<feature type="non-terminal residue" evidence="17">
    <location>
        <position position="820"/>
    </location>
</feature>
<feature type="disulfide bond" evidence="12">
    <location>
        <begin position="487"/>
        <end position="496"/>
    </location>
</feature>
<evidence type="ECO:0000256" key="9">
    <source>
        <dbReference type="ARBA" id="ARBA00023157"/>
    </source>
</evidence>
<proteinExistence type="predicted"/>
<dbReference type="Pfam" id="PF00053">
    <property type="entry name" value="EGF_laminin"/>
    <property type="match status" value="5"/>
</dbReference>
<keyword evidence="7" id="KW-0130">Cell adhesion</keyword>
<dbReference type="FunFam" id="2.60.120.260:FF:000010">
    <property type="entry name" value="Laminin subunit beta 1"/>
    <property type="match status" value="1"/>
</dbReference>
<dbReference type="Pfam" id="PF21199">
    <property type="entry name" value="LAMININ_IV_B"/>
    <property type="match status" value="1"/>
</dbReference>
<feature type="disulfide bond" evidence="12">
    <location>
        <begin position="774"/>
        <end position="786"/>
    </location>
</feature>
<dbReference type="AlphaFoldDB" id="A0AAV4AGG4"/>
<dbReference type="FunFam" id="2.10.25.10:FF:000280">
    <property type="entry name" value="Laminin subunit beta 4"/>
    <property type="match status" value="1"/>
</dbReference>
<dbReference type="GO" id="GO:0016477">
    <property type="term" value="P:cell migration"/>
    <property type="evidence" value="ECO:0007669"/>
    <property type="project" value="TreeGrafter"/>
</dbReference>
<evidence type="ECO:0000256" key="10">
    <source>
        <dbReference type="ARBA" id="ARBA00023180"/>
    </source>
</evidence>
<evidence type="ECO:0000259" key="15">
    <source>
        <dbReference type="PROSITE" id="PS51116"/>
    </source>
</evidence>
<dbReference type="PANTHER" id="PTHR10574">
    <property type="entry name" value="NETRIN/LAMININ-RELATED"/>
    <property type="match status" value="1"/>
</dbReference>
<feature type="signal peptide" evidence="13">
    <location>
        <begin position="1"/>
        <end position="27"/>
    </location>
</feature>
<name>A0AAV4AGG4_9GAST</name>
<comment type="caution">
    <text evidence="12">Lacks conserved residue(s) required for the propagation of feature annotation.</text>
</comment>
<evidence type="ECO:0000256" key="12">
    <source>
        <dbReference type="PROSITE-ProRule" id="PRU00460"/>
    </source>
</evidence>
<keyword evidence="8" id="KW-0175">Coiled coil</keyword>
<dbReference type="PROSITE" id="PS51116">
    <property type="entry name" value="LAMININ_IVB"/>
    <property type="match status" value="1"/>
</dbReference>
<protein>
    <submittedName>
        <fullName evidence="17">Laminin subunit beta-2</fullName>
    </submittedName>
</protein>
<keyword evidence="4 13" id="KW-0732">Signal</keyword>
<keyword evidence="3" id="KW-0272">Extracellular matrix</keyword>
<evidence type="ECO:0000313" key="17">
    <source>
        <dbReference type="EMBL" id="GFO06368.1"/>
    </source>
</evidence>
<evidence type="ECO:0000256" key="2">
    <source>
        <dbReference type="ARBA" id="ARBA00022525"/>
    </source>
</evidence>
<organism evidence="17 18">
    <name type="scientific">Plakobranchus ocellatus</name>
    <dbReference type="NCBI Taxonomy" id="259542"/>
    <lineage>
        <taxon>Eukaryota</taxon>
        <taxon>Metazoa</taxon>
        <taxon>Spiralia</taxon>
        <taxon>Lophotrochozoa</taxon>
        <taxon>Mollusca</taxon>
        <taxon>Gastropoda</taxon>
        <taxon>Heterobranchia</taxon>
        <taxon>Euthyneura</taxon>
        <taxon>Panpulmonata</taxon>
        <taxon>Sacoglossa</taxon>
        <taxon>Placobranchoidea</taxon>
        <taxon>Plakobranchidae</taxon>
        <taxon>Plakobranchus</taxon>
    </lineage>
</organism>
<keyword evidence="10" id="KW-0325">Glycoprotein</keyword>
<dbReference type="Proteomes" id="UP000735302">
    <property type="component" value="Unassembled WGS sequence"/>
</dbReference>
<feature type="chain" id="PRO_5043427752" evidence="13">
    <location>
        <begin position="28"/>
        <end position="820"/>
    </location>
</feature>
<keyword evidence="18" id="KW-1185">Reference proteome</keyword>
<feature type="disulfide bond" evidence="12">
    <location>
        <begin position="795"/>
        <end position="804"/>
    </location>
</feature>
<dbReference type="InterPro" id="IPR050440">
    <property type="entry name" value="Laminin/Netrin_ECM"/>
</dbReference>
<feature type="domain" description="Laminin EGF-like" evidence="14">
    <location>
        <begin position="774"/>
        <end position="820"/>
    </location>
</feature>
<evidence type="ECO:0000256" key="13">
    <source>
        <dbReference type="SAM" id="SignalP"/>
    </source>
</evidence>
<evidence type="ECO:0000256" key="11">
    <source>
        <dbReference type="ARBA" id="ARBA00023292"/>
    </source>
</evidence>
<feature type="domain" description="Laminin EGF-like" evidence="14">
    <location>
        <begin position="465"/>
        <end position="516"/>
    </location>
</feature>
<reference evidence="17 18" key="1">
    <citation type="journal article" date="2021" name="Elife">
        <title>Chloroplast acquisition without the gene transfer in kleptoplastic sea slugs, Plakobranchus ocellatus.</title>
        <authorList>
            <person name="Maeda T."/>
            <person name="Takahashi S."/>
            <person name="Yoshida T."/>
            <person name="Shimamura S."/>
            <person name="Takaki Y."/>
            <person name="Nagai Y."/>
            <person name="Toyoda A."/>
            <person name="Suzuki Y."/>
            <person name="Arimoto A."/>
            <person name="Ishii H."/>
            <person name="Satoh N."/>
            <person name="Nishiyama T."/>
            <person name="Hasebe M."/>
            <person name="Maruyama T."/>
            <person name="Minagawa J."/>
            <person name="Obokata J."/>
            <person name="Shigenobu S."/>
        </authorList>
    </citation>
    <scope>NUCLEOTIDE SEQUENCE [LARGE SCALE GENOMIC DNA]</scope>
</reference>
<evidence type="ECO:0000256" key="8">
    <source>
        <dbReference type="ARBA" id="ARBA00023054"/>
    </source>
</evidence>
<dbReference type="FunFam" id="2.10.25.10:FF:000084">
    <property type="entry name" value="Laminin subunit alpha 3"/>
    <property type="match status" value="1"/>
</dbReference>
<dbReference type="Gene3D" id="2.170.300.10">
    <property type="entry name" value="Tie2 ligand-binding domain superfamily"/>
    <property type="match status" value="1"/>
</dbReference>
<feature type="domain" description="Laminin IV type B" evidence="15">
    <location>
        <begin position="556"/>
        <end position="768"/>
    </location>
</feature>
<dbReference type="InterPro" id="IPR013015">
    <property type="entry name" value="Laminin_IV_B"/>
</dbReference>
<dbReference type="PRINTS" id="PR00011">
    <property type="entry name" value="EGFLAMININ"/>
</dbReference>
<gene>
    <name evidence="17" type="ORF">PoB_003287300</name>
</gene>
<dbReference type="GO" id="GO:0009887">
    <property type="term" value="P:animal organ morphogenesis"/>
    <property type="evidence" value="ECO:0007669"/>
    <property type="project" value="TreeGrafter"/>
</dbReference>
<evidence type="ECO:0000256" key="1">
    <source>
        <dbReference type="ARBA" id="ARBA00004302"/>
    </source>
</evidence>
<dbReference type="SUPFAM" id="SSF57196">
    <property type="entry name" value="EGF/Laminin"/>
    <property type="match status" value="6"/>
</dbReference>
<dbReference type="FunFam" id="2.10.25.10:FF:000011">
    <property type="entry name" value="Cadherin EGF LAG seven-pass G-type receptor"/>
    <property type="match status" value="1"/>
</dbReference>
<dbReference type="PROSITE" id="PS51117">
    <property type="entry name" value="LAMININ_NTER"/>
    <property type="match status" value="1"/>
</dbReference>
<dbReference type="GO" id="GO:0043256">
    <property type="term" value="C:laminin complex"/>
    <property type="evidence" value="ECO:0007669"/>
    <property type="project" value="TreeGrafter"/>
</dbReference>
<dbReference type="FunFam" id="2.10.25.10:FF:000090">
    <property type="entry name" value="laminin subunit alpha"/>
    <property type="match status" value="1"/>
</dbReference>
<dbReference type="Pfam" id="PF24973">
    <property type="entry name" value="EGF_LMN_ATRN"/>
    <property type="match status" value="1"/>
</dbReference>
<dbReference type="InterPro" id="IPR056863">
    <property type="entry name" value="LMN_ATRN_NET-like_EGF"/>
</dbReference>
<feature type="disulfide bond" evidence="12">
    <location>
        <begin position="776"/>
        <end position="793"/>
    </location>
</feature>
<dbReference type="GO" id="GO:0034446">
    <property type="term" value="P:substrate adhesion-dependent cell spreading"/>
    <property type="evidence" value="ECO:0007669"/>
    <property type="project" value="TreeGrafter"/>
</dbReference>
<evidence type="ECO:0000256" key="6">
    <source>
        <dbReference type="ARBA" id="ARBA00022869"/>
    </source>
</evidence>
<evidence type="ECO:0000256" key="4">
    <source>
        <dbReference type="ARBA" id="ARBA00022729"/>
    </source>
</evidence>
<dbReference type="GO" id="GO:0070831">
    <property type="term" value="P:basement membrane assembly"/>
    <property type="evidence" value="ECO:0007669"/>
    <property type="project" value="TreeGrafter"/>
</dbReference>
<keyword evidence="2" id="KW-0964">Secreted</keyword>
<dbReference type="Gene3D" id="2.10.25.10">
    <property type="entry name" value="Laminin"/>
    <property type="match status" value="4"/>
</dbReference>
<dbReference type="CDD" id="cd00055">
    <property type="entry name" value="EGF_Lam"/>
    <property type="match status" value="6"/>
</dbReference>
<evidence type="ECO:0000313" key="18">
    <source>
        <dbReference type="Proteomes" id="UP000735302"/>
    </source>
</evidence>
<dbReference type="GO" id="GO:0007411">
    <property type="term" value="P:axon guidance"/>
    <property type="evidence" value="ECO:0007669"/>
    <property type="project" value="TreeGrafter"/>
</dbReference>
<evidence type="ECO:0000256" key="7">
    <source>
        <dbReference type="ARBA" id="ARBA00022889"/>
    </source>
</evidence>
<feature type="domain" description="Laminin EGF-like" evidence="14">
    <location>
        <begin position="405"/>
        <end position="464"/>
    </location>
</feature>